<dbReference type="SMART" id="SM00367">
    <property type="entry name" value="LRR_CC"/>
    <property type="match status" value="3"/>
</dbReference>
<evidence type="ECO:0000313" key="3">
    <source>
        <dbReference type="EMBL" id="TGD45079.1"/>
    </source>
</evidence>
<dbReference type="PANTHER" id="PTHR46652:SF3">
    <property type="entry name" value="LEUCINE-RICH REPEAT-CONTAINING PROTEIN 9"/>
    <property type="match status" value="1"/>
</dbReference>
<proteinExistence type="predicted"/>
<name>A0ABY2KTT5_9RHOB</name>
<dbReference type="Pfam" id="PF13855">
    <property type="entry name" value="LRR_8"/>
    <property type="match status" value="1"/>
</dbReference>
<keyword evidence="1" id="KW-0433">Leucine-rich repeat</keyword>
<accession>A0ABY2KTT5</accession>
<dbReference type="Proteomes" id="UP000297741">
    <property type="component" value="Unassembled WGS sequence"/>
</dbReference>
<sequence length="609" mass="67530">MNDAAQAYEDAKQLIRTAKEKGETKLTFYDDSFRALENLPPEIADLKNLESLNLHRTKITDRELKHVSSLTELRYLNLGYTKITDEALANISSLVNLNHLELQNTHLTDVGLDRIVGLSELKVLVLYYTQISDDSFDVFSKLPKLSFLALSGNRVGDKGLGRITELTELRGLVLGRTQITDKGLRHISGLRGLTRLHLAQEKISDKGLIFIENLKDMSILKLDGTQITDDGLRSISKLSAMRALSLSDTKISETGLGNIAGLKALTSLFLDGAHVSDMRPILNFQSLAEGRVRFSRIPALDYDPILKGLSAIEDDVERTRETFAYLRSVGSEWPPIQSVVPEQDDFLRVELGDDGRIDVRSARPSGAELSDTVKRKAHVRLKTRANILAQVAGNQFPRLANAARELQSSLDFPFEEIDMLEVHFGLEGLRGIYERRNEGDGEERLTQDVVAALDGVLFVGPGLVLDNEEVQKLEERRDRYRGTPSQAEIAAQDAVSTAIINNPNIFGERLRSYSQSFIAGSPQEMDRSRVGQVTLNRNALITVGTFFAGGILNGPLGVIGTESMAWLAQHFVTLSAAIPGWGAAMQVWLTPILMRAREAYQAGKYFIDR</sequence>
<gene>
    <name evidence="3" type="ORF">EEB11_00385</name>
</gene>
<reference evidence="3 4" key="1">
    <citation type="submission" date="2018-11" db="EMBL/GenBank/DDBJ databases">
        <title>Tabrizicola sp. isolated from sediment of alpine lake.</title>
        <authorList>
            <person name="Liu Z."/>
        </authorList>
    </citation>
    <scope>NUCLEOTIDE SEQUENCE [LARGE SCALE GENOMIC DNA]</scope>
    <source>
        <strain evidence="3 4">DRYC-M-16</strain>
    </source>
</reference>
<dbReference type="Pfam" id="PF13516">
    <property type="entry name" value="LRR_6"/>
    <property type="match status" value="1"/>
</dbReference>
<organism evidence="3 4">
    <name type="scientific">Pseudotabrizicola sediminis</name>
    <dbReference type="NCBI Taxonomy" id="2486418"/>
    <lineage>
        <taxon>Bacteria</taxon>
        <taxon>Pseudomonadati</taxon>
        <taxon>Pseudomonadota</taxon>
        <taxon>Alphaproteobacteria</taxon>
        <taxon>Rhodobacterales</taxon>
        <taxon>Paracoccaceae</taxon>
        <taxon>Pseudotabrizicola</taxon>
    </lineage>
</organism>
<evidence type="ECO:0000313" key="4">
    <source>
        <dbReference type="Proteomes" id="UP000297741"/>
    </source>
</evidence>
<evidence type="ECO:0000256" key="1">
    <source>
        <dbReference type="ARBA" id="ARBA00022614"/>
    </source>
</evidence>
<dbReference type="InterPro" id="IPR032675">
    <property type="entry name" value="LRR_dom_sf"/>
</dbReference>
<evidence type="ECO:0000256" key="2">
    <source>
        <dbReference type="ARBA" id="ARBA00022737"/>
    </source>
</evidence>
<dbReference type="InterPro" id="IPR050836">
    <property type="entry name" value="SDS22/Internalin_LRR"/>
</dbReference>
<evidence type="ECO:0008006" key="5">
    <source>
        <dbReference type="Google" id="ProtNLM"/>
    </source>
</evidence>
<dbReference type="PANTHER" id="PTHR46652">
    <property type="entry name" value="LEUCINE-RICH REPEAT AND IQ DOMAIN-CONTAINING PROTEIN 1-RELATED"/>
    <property type="match status" value="1"/>
</dbReference>
<dbReference type="Gene3D" id="3.80.10.10">
    <property type="entry name" value="Ribonuclease Inhibitor"/>
    <property type="match status" value="3"/>
</dbReference>
<dbReference type="InterPro" id="IPR001611">
    <property type="entry name" value="Leu-rich_rpt"/>
</dbReference>
<comment type="caution">
    <text evidence="3">The sequence shown here is derived from an EMBL/GenBank/DDBJ whole genome shotgun (WGS) entry which is preliminary data.</text>
</comment>
<dbReference type="SUPFAM" id="SSF52047">
    <property type="entry name" value="RNI-like"/>
    <property type="match status" value="1"/>
</dbReference>
<keyword evidence="4" id="KW-1185">Reference proteome</keyword>
<dbReference type="RefSeq" id="WP_135428340.1">
    <property type="nucleotide sequence ID" value="NZ_RPEM01000001.1"/>
</dbReference>
<keyword evidence="2" id="KW-0677">Repeat</keyword>
<dbReference type="EMBL" id="RPEM01000001">
    <property type="protein sequence ID" value="TGD45079.1"/>
    <property type="molecule type" value="Genomic_DNA"/>
</dbReference>
<protein>
    <recommendedName>
        <fullName evidence="5">Leucine-rich repeat domain-containing protein</fullName>
    </recommendedName>
</protein>
<dbReference type="InterPro" id="IPR006553">
    <property type="entry name" value="Leu-rich_rpt_Cys-con_subtyp"/>
</dbReference>